<keyword evidence="5" id="KW-0560">Oxidoreductase</keyword>
<dbReference type="InterPro" id="IPR006093">
    <property type="entry name" value="Oxy_OxRdtase_FAD_BS"/>
</dbReference>
<dbReference type="GO" id="GO:0071949">
    <property type="term" value="F:FAD binding"/>
    <property type="evidence" value="ECO:0007669"/>
    <property type="project" value="InterPro"/>
</dbReference>
<comment type="similarity">
    <text evidence="2">Belongs to the oxygen-dependent FAD-linked oxidoreductase family.</text>
</comment>
<dbReference type="Gene3D" id="3.30.43.10">
    <property type="entry name" value="Uridine Diphospho-n-acetylenolpyruvylglucosamine Reductase, domain 2"/>
    <property type="match status" value="1"/>
</dbReference>
<dbReference type="PANTHER" id="PTHR42973">
    <property type="entry name" value="BINDING OXIDOREDUCTASE, PUTATIVE (AFU_ORTHOLOGUE AFUA_1G17690)-RELATED"/>
    <property type="match status" value="1"/>
</dbReference>
<evidence type="ECO:0000313" key="7">
    <source>
        <dbReference type="EMBL" id="RAU94670.1"/>
    </source>
</evidence>
<name>A0A329KHR3_9MYCO</name>
<dbReference type="Gene3D" id="3.40.462.20">
    <property type="match status" value="1"/>
</dbReference>
<sequence>MNRTEHVAVQKFSERELATLNARLAGDAVHRWHADYHGARRIWNYAVDRHPAVIVRCRTDADVAAAIVFAREHALPLTVKGGGHSVAGHSMIDDGVVIDLGEMRRTSVTPEAGRVRAGGGCLLRDIDRATQAFGLATPAGVMSQTGIAGLALGGGMGWLTRKHGLTCDNLVSARAVLADGRVLTASADENPDLYWGLRGAGTNFGVVTEFEFATPAVLKSVPLGTALYRLEDAGSAIAHHGDFMRRASDDLKVMVYLRRAAQEPGVPDDLIDAPVCVFVSVWTGDPADARDINEALWAGAPRVSGSVQTLPYVAVQSMNDGVLGPGACNYTKGGYAGDITTDCITALIEAAGRLPNALSAIEFGYQHGAQGRLREDDTAFPDRHAENIINVLGRWLPGDQPQIEWVRETFAATARFRAGGLYSNFMAIDDEDRVKEAYRGEKYQRLATIKAKYDPDNVFNSNPNILPGGIVESDA</sequence>
<keyword evidence="3" id="KW-0285">Flavoprotein</keyword>
<dbReference type="GO" id="GO:0016491">
    <property type="term" value="F:oxidoreductase activity"/>
    <property type="evidence" value="ECO:0007669"/>
    <property type="project" value="UniProtKB-KW"/>
</dbReference>
<dbReference type="Gene3D" id="3.30.465.10">
    <property type="match status" value="1"/>
</dbReference>
<dbReference type="Pfam" id="PF01565">
    <property type="entry name" value="FAD_binding_4"/>
    <property type="match status" value="1"/>
</dbReference>
<evidence type="ECO:0000259" key="6">
    <source>
        <dbReference type="PROSITE" id="PS51387"/>
    </source>
</evidence>
<comment type="caution">
    <text evidence="7">The sequence shown here is derived from an EMBL/GenBank/DDBJ whole genome shotgun (WGS) entry which is preliminary data.</text>
</comment>
<proteinExistence type="inferred from homology"/>
<dbReference type="InterPro" id="IPR006094">
    <property type="entry name" value="Oxid_FAD_bind_N"/>
</dbReference>
<organism evidence="7 8">
    <name type="scientific">Mycobacterium colombiense</name>
    <dbReference type="NCBI Taxonomy" id="339268"/>
    <lineage>
        <taxon>Bacteria</taxon>
        <taxon>Bacillati</taxon>
        <taxon>Actinomycetota</taxon>
        <taxon>Actinomycetes</taxon>
        <taxon>Mycobacteriales</taxon>
        <taxon>Mycobacteriaceae</taxon>
        <taxon>Mycobacterium</taxon>
        <taxon>Mycobacterium avium complex (MAC)</taxon>
    </lineage>
</organism>
<evidence type="ECO:0000256" key="5">
    <source>
        <dbReference type="ARBA" id="ARBA00023002"/>
    </source>
</evidence>
<evidence type="ECO:0000256" key="1">
    <source>
        <dbReference type="ARBA" id="ARBA00001974"/>
    </source>
</evidence>
<evidence type="ECO:0000256" key="4">
    <source>
        <dbReference type="ARBA" id="ARBA00022827"/>
    </source>
</evidence>
<dbReference type="InterPro" id="IPR016169">
    <property type="entry name" value="FAD-bd_PCMH_sub2"/>
</dbReference>
<comment type="cofactor">
    <cofactor evidence="1">
        <name>FAD</name>
        <dbReference type="ChEBI" id="CHEBI:57692"/>
    </cofactor>
</comment>
<reference evidence="7 8" key="1">
    <citation type="submission" date="2018-06" db="EMBL/GenBank/DDBJ databases">
        <title>NTM in soil in Japan.</title>
        <authorList>
            <person name="Ohya K."/>
        </authorList>
    </citation>
    <scope>NUCLEOTIDE SEQUENCE [LARGE SCALE GENOMIC DNA]</scope>
    <source>
        <strain evidence="7 8">GF76</strain>
    </source>
</reference>
<evidence type="ECO:0000256" key="2">
    <source>
        <dbReference type="ARBA" id="ARBA00005466"/>
    </source>
</evidence>
<accession>A0A329KHR3</accession>
<dbReference type="PROSITE" id="PS51387">
    <property type="entry name" value="FAD_PCMH"/>
    <property type="match status" value="1"/>
</dbReference>
<dbReference type="InterPro" id="IPR016166">
    <property type="entry name" value="FAD-bd_PCMH"/>
</dbReference>
<evidence type="ECO:0000256" key="3">
    <source>
        <dbReference type="ARBA" id="ARBA00022630"/>
    </source>
</evidence>
<dbReference type="InterPro" id="IPR036318">
    <property type="entry name" value="FAD-bd_PCMH-like_sf"/>
</dbReference>
<protein>
    <submittedName>
        <fullName evidence="7">FAD-linked oxidase</fullName>
    </submittedName>
</protein>
<dbReference type="AlphaFoldDB" id="A0A329KHR3"/>
<dbReference type="InterPro" id="IPR012951">
    <property type="entry name" value="BBE"/>
</dbReference>
<dbReference type="EMBL" id="QMEU01000036">
    <property type="protein sequence ID" value="RAU94670.1"/>
    <property type="molecule type" value="Genomic_DNA"/>
</dbReference>
<keyword evidence="4" id="KW-0274">FAD</keyword>
<dbReference type="SUPFAM" id="SSF56176">
    <property type="entry name" value="FAD-binding/transporter-associated domain-like"/>
    <property type="match status" value="1"/>
</dbReference>
<dbReference type="Proteomes" id="UP000250347">
    <property type="component" value="Unassembled WGS sequence"/>
</dbReference>
<dbReference type="PROSITE" id="PS00862">
    <property type="entry name" value="OX2_COVAL_FAD"/>
    <property type="match status" value="1"/>
</dbReference>
<dbReference type="PANTHER" id="PTHR42973:SF39">
    <property type="entry name" value="FAD-BINDING PCMH-TYPE DOMAIN-CONTAINING PROTEIN"/>
    <property type="match status" value="1"/>
</dbReference>
<feature type="domain" description="FAD-binding PCMH-type" evidence="6">
    <location>
        <begin position="47"/>
        <end position="217"/>
    </location>
</feature>
<gene>
    <name evidence="7" type="ORF">DQP58_13860</name>
</gene>
<dbReference type="RefSeq" id="WP_112708924.1">
    <property type="nucleotide sequence ID" value="NZ_QMEU01000036.1"/>
</dbReference>
<dbReference type="InterPro" id="IPR016167">
    <property type="entry name" value="FAD-bd_PCMH_sub1"/>
</dbReference>
<dbReference type="Pfam" id="PF08031">
    <property type="entry name" value="BBE"/>
    <property type="match status" value="1"/>
</dbReference>
<evidence type="ECO:0000313" key="8">
    <source>
        <dbReference type="Proteomes" id="UP000250347"/>
    </source>
</evidence>
<dbReference type="InterPro" id="IPR050416">
    <property type="entry name" value="FAD-linked_Oxidoreductase"/>
</dbReference>